<sequence>MKQIQSRLLPYLRWAIVGGTLFFLAKALKDNAGSVAAIRIAPAGWAILAIAIGVTLLAHIWSGWVWSWILRELHQPIGAGWSVQIYLKTNIAKYLPGNVWHYYGRIKATTDVGICRSAATLSVLLEPLLMAAAALLIALFSSLLVETDLPNVYRWLEFLGLAIVSIAIHPKFLNPLIQLATQMKAKAKGFATVDVGALQMKRYPLLPLLGEMGFLSLRGFGFLCTWLALKPVPPSQVFLLLGAFCVAWLLGLVVPGAPGGVGVFETSAIALLDDSFSPGLILSVVALYRLVSILAEAIGAGLIWLDSRLIAHR</sequence>
<dbReference type="RefSeq" id="WP_190472267.1">
    <property type="nucleotide sequence ID" value="NZ_JACJPW010000099.1"/>
</dbReference>
<organism evidence="7 8">
    <name type="scientific">Aerosakkonema funiforme FACHB-1375</name>
    <dbReference type="NCBI Taxonomy" id="2949571"/>
    <lineage>
        <taxon>Bacteria</taxon>
        <taxon>Bacillati</taxon>
        <taxon>Cyanobacteriota</taxon>
        <taxon>Cyanophyceae</taxon>
        <taxon>Oscillatoriophycideae</taxon>
        <taxon>Aerosakkonematales</taxon>
        <taxon>Aerosakkonemataceae</taxon>
        <taxon>Aerosakkonema</taxon>
    </lineage>
</organism>
<keyword evidence="4 6" id="KW-1133">Transmembrane helix</keyword>
<feature type="transmembrane region" description="Helical" evidence="6">
    <location>
        <begin position="128"/>
        <end position="145"/>
    </location>
</feature>
<feature type="transmembrane region" description="Helical" evidence="6">
    <location>
        <begin position="12"/>
        <end position="28"/>
    </location>
</feature>
<keyword evidence="5 6" id="KW-0472">Membrane</keyword>
<keyword evidence="2" id="KW-1003">Cell membrane</keyword>
<evidence type="ECO:0000256" key="4">
    <source>
        <dbReference type="ARBA" id="ARBA00022989"/>
    </source>
</evidence>
<comment type="subcellular location">
    <subcellularLocation>
        <location evidence="1">Cell membrane</location>
        <topology evidence="1">Multi-pass membrane protein</topology>
    </subcellularLocation>
</comment>
<dbReference type="Proteomes" id="UP000641646">
    <property type="component" value="Unassembled WGS sequence"/>
</dbReference>
<evidence type="ECO:0000313" key="7">
    <source>
        <dbReference type="EMBL" id="MBD2184920.1"/>
    </source>
</evidence>
<dbReference type="EMBL" id="JACJPW010000099">
    <property type="protein sequence ID" value="MBD2184920.1"/>
    <property type="molecule type" value="Genomic_DNA"/>
</dbReference>
<proteinExistence type="predicted"/>
<evidence type="ECO:0000256" key="2">
    <source>
        <dbReference type="ARBA" id="ARBA00022475"/>
    </source>
</evidence>
<dbReference type="Pfam" id="PF03706">
    <property type="entry name" value="LPG_synthase_TM"/>
    <property type="match status" value="1"/>
</dbReference>
<dbReference type="InterPro" id="IPR022791">
    <property type="entry name" value="L-PG_synthase/AglD"/>
</dbReference>
<evidence type="ECO:0000256" key="1">
    <source>
        <dbReference type="ARBA" id="ARBA00004651"/>
    </source>
</evidence>
<accession>A0A926VJJ3</accession>
<protein>
    <submittedName>
        <fullName evidence="7">Flippase-like domain-containing protein</fullName>
    </submittedName>
</protein>
<evidence type="ECO:0000256" key="3">
    <source>
        <dbReference type="ARBA" id="ARBA00022692"/>
    </source>
</evidence>
<evidence type="ECO:0000313" key="8">
    <source>
        <dbReference type="Proteomes" id="UP000641646"/>
    </source>
</evidence>
<comment type="caution">
    <text evidence="7">The sequence shown here is derived from an EMBL/GenBank/DDBJ whole genome shotgun (WGS) entry which is preliminary data.</text>
</comment>
<feature type="transmembrane region" description="Helical" evidence="6">
    <location>
        <begin position="40"/>
        <end position="61"/>
    </location>
</feature>
<feature type="transmembrane region" description="Helical" evidence="6">
    <location>
        <begin position="152"/>
        <end position="169"/>
    </location>
</feature>
<dbReference type="GO" id="GO:0005886">
    <property type="term" value="C:plasma membrane"/>
    <property type="evidence" value="ECO:0007669"/>
    <property type="project" value="UniProtKB-SubCell"/>
</dbReference>
<dbReference type="AlphaFoldDB" id="A0A926VJJ3"/>
<feature type="transmembrane region" description="Helical" evidence="6">
    <location>
        <begin position="280"/>
        <end position="305"/>
    </location>
</feature>
<keyword evidence="8" id="KW-1185">Reference proteome</keyword>
<feature type="transmembrane region" description="Helical" evidence="6">
    <location>
        <begin position="238"/>
        <end position="260"/>
    </location>
</feature>
<keyword evidence="3 6" id="KW-0812">Transmembrane</keyword>
<gene>
    <name evidence="7" type="ORF">H6G03_28260</name>
</gene>
<reference evidence="7" key="2">
    <citation type="submission" date="2020-08" db="EMBL/GenBank/DDBJ databases">
        <authorList>
            <person name="Chen M."/>
            <person name="Teng W."/>
            <person name="Zhao L."/>
            <person name="Hu C."/>
            <person name="Zhou Y."/>
            <person name="Han B."/>
            <person name="Song L."/>
            <person name="Shu W."/>
        </authorList>
    </citation>
    <scope>NUCLEOTIDE SEQUENCE</scope>
    <source>
        <strain evidence="7">FACHB-1375</strain>
    </source>
</reference>
<name>A0A926VJJ3_9CYAN</name>
<reference evidence="7" key="1">
    <citation type="journal article" date="2015" name="ISME J.">
        <title>Draft Genome Sequence of Streptomyces incarnatus NRRL8089, which Produces the Nucleoside Antibiotic Sinefungin.</title>
        <authorList>
            <person name="Oshima K."/>
            <person name="Hattori M."/>
            <person name="Shimizu H."/>
            <person name="Fukuda K."/>
            <person name="Nemoto M."/>
            <person name="Inagaki K."/>
            <person name="Tamura T."/>
        </authorList>
    </citation>
    <scope>NUCLEOTIDE SEQUENCE</scope>
    <source>
        <strain evidence="7">FACHB-1375</strain>
    </source>
</reference>
<evidence type="ECO:0000256" key="5">
    <source>
        <dbReference type="ARBA" id="ARBA00023136"/>
    </source>
</evidence>
<evidence type="ECO:0000256" key="6">
    <source>
        <dbReference type="SAM" id="Phobius"/>
    </source>
</evidence>